<evidence type="ECO:0000313" key="7">
    <source>
        <dbReference type="EMBL" id="MDQ9170811.1"/>
    </source>
</evidence>
<keyword evidence="5" id="KW-0143">Chaperone</keyword>
<dbReference type="RefSeq" id="WP_338436819.1">
    <property type="nucleotide sequence ID" value="NZ_JAUYVH010000005.1"/>
</dbReference>
<dbReference type="InterPro" id="IPR003713">
    <property type="entry name" value="FliS"/>
</dbReference>
<dbReference type="InterPro" id="IPR036584">
    <property type="entry name" value="FliS_sf"/>
</dbReference>
<gene>
    <name evidence="7" type="primary">fliS</name>
    <name evidence="7" type="ORF">Q8A64_10360</name>
</gene>
<protein>
    <recommendedName>
        <fullName evidence="6">Flagellar secretion chaperone FliS</fullName>
    </recommendedName>
</protein>
<keyword evidence="8" id="KW-1185">Reference proteome</keyword>
<accession>A0ABU1BS27</accession>
<dbReference type="EMBL" id="JAUYVH010000005">
    <property type="protein sequence ID" value="MDQ9170811.1"/>
    <property type="molecule type" value="Genomic_DNA"/>
</dbReference>
<dbReference type="PANTHER" id="PTHR34773">
    <property type="entry name" value="FLAGELLAR SECRETION CHAPERONE FLIS"/>
    <property type="match status" value="1"/>
</dbReference>
<proteinExistence type="inferred from homology"/>
<dbReference type="NCBIfam" id="TIGR00208">
    <property type="entry name" value="fliS"/>
    <property type="match status" value="1"/>
</dbReference>
<evidence type="ECO:0000313" key="8">
    <source>
        <dbReference type="Proteomes" id="UP001225596"/>
    </source>
</evidence>
<dbReference type="CDD" id="cd16098">
    <property type="entry name" value="FliS"/>
    <property type="match status" value="1"/>
</dbReference>
<dbReference type="Proteomes" id="UP001225596">
    <property type="component" value="Unassembled WGS sequence"/>
</dbReference>
<keyword evidence="4 6" id="KW-1005">Bacterial flagellum biogenesis</keyword>
<dbReference type="PANTHER" id="PTHR34773:SF1">
    <property type="entry name" value="FLAGELLAR SECRETION CHAPERONE FLIS"/>
    <property type="match status" value="1"/>
</dbReference>
<evidence type="ECO:0000256" key="4">
    <source>
        <dbReference type="ARBA" id="ARBA00022795"/>
    </source>
</evidence>
<comment type="subcellular location">
    <subcellularLocation>
        <location evidence="1 6">Cytoplasm</location>
        <location evidence="1 6">Cytosol</location>
    </subcellularLocation>
</comment>
<reference evidence="7 8" key="1">
    <citation type="submission" date="2023-08" db="EMBL/GenBank/DDBJ databases">
        <title>Oxalobacteraceae gen .nov., isolated from river sludge outside the plant.</title>
        <authorList>
            <person name="Zhao S.Y."/>
        </authorList>
    </citation>
    <scope>NUCLEOTIDE SEQUENCE [LARGE SCALE GENOMIC DNA]</scope>
    <source>
        <strain evidence="7 8">R-40</strain>
    </source>
</reference>
<evidence type="ECO:0000256" key="2">
    <source>
        <dbReference type="ARBA" id="ARBA00008787"/>
    </source>
</evidence>
<evidence type="ECO:0000256" key="1">
    <source>
        <dbReference type="ARBA" id="ARBA00004514"/>
    </source>
</evidence>
<dbReference type="PIRSF" id="PIRSF039090">
    <property type="entry name" value="Flis"/>
    <property type="match status" value="1"/>
</dbReference>
<comment type="similarity">
    <text evidence="2 6">Belongs to the FliS family.</text>
</comment>
<keyword evidence="3 6" id="KW-0963">Cytoplasm</keyword>
<keyword evidence="7" id="KW-0282">Flagellum</keyword>
<comment type="caution">
    <text evidence="7">The sequence shown here is derived from an EMBL/GenBank/DDBJ whole genome shotgun (WGS) entry which is preliminary data.</text>
</comment>
<evidence type="ECO:0000256" key="5">
    <source>
        <dbReference type="ARBA" id="ARBA00023186"/>
    </source>
</evidence>
<dbReference type="Gene3D" id="1.20.120.340">
    <property type="entry name" value="Flagellar protein FliS"/>
    <property type="match status" value="1"/>
</dbReference>
<dbReference type="Pfam" id="PF02561">
    <property type="entry name" value="FliS"/>
    <property type="match status" value="1"/>
</dbReference>
<keyword evidence="7" id="KW-0966">Cell projection</keyword>
<name>A0ABU1BS27_9BURK</name>
<organism evidence="7 8">
    <name type="scientific">Keguizhuia sedimenti</name>
    <dbReference type="NCBI Taxonomy" id="3064264"/>
    <lineage>
        <taxon>Bacteria</taxon>
        <taxon>Pseudomonadati</taxon>
        <taxon>Pseudomonadota</taxon>
        <taxon>Betaproteobacteria</taxon>
        <taxon>Burkholderiales</taxon>
        <taxon>Oxalobacteraceae</taxon>
        <taxon>Keguizhuia</taxon>
    </lineage>
</organism>
<sequence>MFGIISSGANAYSKVAVETGVVAASPHKLIVMLFDGALMALSNAQTQMKNGDVAAKGQSISKAISIIESGLRASLDKKVGGEIALNLDALYEYMSHQLLLANLNNDLLKLKEVHELLQGLKSAWISIEPNAASAESHQQQLEPVLDPLAPRMTSFAKA</sequence>
<dbReference type="SUPFAM" id="SSF101116">
    <property type="entry name" value="Flagellar export chaperone FliS"/>
    <property type="match status" value="1"/>
</dbReference>
<evidence type="ECO:0000256" key="6">
    <source>
        <dbReference type="PIRNR" id="PIRNR039090"/>
    </source>
</evidence>
<keyword evidence="7" id="KW-0969">Cilium</keyword>
<evidence type="ECO:0000256" key="3">
    <source>
        <dbReference type="ARBA" id="ARBA00022490"/>
    </source>
</evidence>